<name>A0AAP8JDV6_9LACT</name>
<protein>
    <submittedName>
        <fullName evidence="1">Uncharacterized protein</fullName>
    </submittedName>
</protein>
<dbReference type="EMBL" id="MTJS01000002">
    <property type="protein sequence ID" value="PFG89189.1"/>
    <property type="molecule type" value="Genomic_DNA"/>
</dbReference>
<organism evidence="1 2">
    <name type="scientific">Lactococcus lactis</name>
    <dbReference type="NCBI Taxonomy" id="1358"/>
    <lineage>
        <taxon>Bacteria</taxon>
        <taxon>Bacillati</taxon>
        <taxon>Bacillota</taxon>
        <taxon>Bacilli</taxon>
        <taxon>Lactobacillales</taxon>
        <taxon>Streptococcaceae</taxon>
        <taxon>Lactococcus</taxon>
    </lineage>
</organism>
<accession>A0AAP8JDV6</accession>
<proteinExistence type="predicted"/>
<reference evidence="1" key="1">
    <citation type="submission" date="2017-01" db="EMBL/GenBank/DDBJ databases">
        <authorList>
            <person name="Lo R."/>
        </authorList>
    </citation>
    <scope>NUCLEOTIDE SEQUENCE</scope>
    <source>
        <strain evidence="1">537</strain>
    </source>
</reference>
<dbReference type="RefSeq" id="WP_098393797.1">
    <property type="nucleotide sequence ID" value="NZ_JAOWLS010000001.1"/>
</dbReference>
<reference evidence="1" key="2">
    <citation type="journal article" date="2018" name="Food Control">
        <title>Characterization of Lactococcus lactis isolates from herbs, fruits and vegetables for use as biopreservatives against Listeria monocytogenes in cheese.</title>
        <authorList>
            <person name="Ho V."/>
            <person name="Lo R."/>
            <person name="Bansal N."/>
            <person name="Turner M.S."/>
        </authorList>
    </citation>
    <scope>NUCLEOTIDE SEQUENCE</scope>
    <source>
        <strain evidence="1">537</strain>
    </source>
</reference>
<evidence type="ECO:0000313" key="2">
    <source>
        <dbReference type="Proteomes" id="UP000225275"/>
    </source>
</evidence>
<sequence length="145" mass="16507">MGFSYKRPVGERNTYKNFEVGVYPAVIKKVKLAKTKADKPKFTIIVNGKNEESGLYNLVFGNEFTEKNFNYLLASIEDNGTEIPDIDFDYNEETVKFLTGKNVYIRVELSDWNGELVPAITEFLNEEEFEAADELPGTELDSNSQ</sequence>
<dbReference type="AlphaFoldDB" id="A0AAP8JDV6"/>
<evidence type="ECO:0000313" key="1">
    <source>
        <dbReference type="EMBL" id="PFG89189.1"/>
    </source>
</evidence>
<comment type="caution">
    <text evidence="1">The sequence shown here is derived from an EMBL/GenBank/DDBJ whole genome shotgun (WGS) entry which is preliminary data.</text>
</comment>
<dbReference type="Proteomes" id="UP000225275">
    <property type="component" value="Unassembled WGS sequence"/>
</dbReference>
<gene>
    <name evidence="1" type="ORF">BW154_06855</name>
</gene>